<dbReference type="SUPFAM" id="SSF49464">
    <property type="entry name" value="Carboxypeptidase regulatory domain-like"/>
    <property type="match status" value="1"/>
</dbReference>
<dbReference type="Gene3D" id="3.60.21.10">
    <property type="match status" value="1"/>
</dbReference>
<accession>A0A1M5GCH8</accession>
<dbReference type="InterPro" id="IPR008969">
    <property type="entry name" value="CarboxyPept-like_regulatory"/>
</dbReference>
<dbReference type="PANTHER" id="PTHR43143:SF1">
    <property type="entry name" value="SERINE_THREONINE-PROTEIN PHOSPHATASE CPPED1"/>
    <property type="match status" value="1"/>
</dbReference>
<dbReference type="EMBL" id="FQTV01000020">
    <property type="protein sequence ID" value="SHG01202.1"/>
    <property type="molecule type" value="Genomic_DNA"/>
</dbReference>
<keyword evidence="1" id="KW-0732">Signal</keyword>
<feature type="signal peptide" evidence="1">
    <location>
        <begin position="1"/>
        <end position="25"/>
    </location>
</feature>
<dbReference type="InterPro" id="IPR051918">
    <property type="entry name" value="STPP_CPPED1"/>
</dbReference>
<dbReference type="Pfam" id="PF00149">
    <property type="entry name" value="Metallophos"/>
    <property type="match status" value="1"/>
</dbReference>
<dbReference type="STRING" id="1297750.SAMN05444405_12016"/>
<dbReference type="InterPro" id="IPR032285">
    <property type="entry name" value="Metallophos_N"/>
</dbReference>
<dbReference type="Proteomes" id="UP000184509">
    <property type="component" value="Unassembled WGS sequence"/>
</dbReference>
<dbReference type="PANTHER" id="PTHR43143">
    <property type="entry name" value="METALLOPHOSPHOESTERASE, CALCINEURIN SUPERFAMILY"/>
    <property type="match status" value="1"/>
</dbReference>
<protein>
    <submittedName>
        <fullName evidence="5">N terminal of Calcineurin-like phosphoesterase</fullName>
    </submittedName>
</protein>
<feature type="domain" description="Calcineurin-like phosphoesterase" evidence="2">
    <location>
        <begin position="139"/>
        <end position="336"/>
    </location>
</feature>
<dbReference type="InterPro" id="IPR004843">
    <property type="entry name" value="Calcineurin-like_PHP"/>
</dbReference>
<dbReference type="InterPro" id="IPR032288">
    <property type="entry name" value="Metallophos_C"/>
</dbReference>
<dbReference type="InterPro" id="IPR029052">
    <property type="entry name" value="Metallo-depent_PP-like"/>
</dbReference>
<reference evidence="5 6" key="1">
    <citation type="submission" date="2016-11" db="EMBL/GenBank/DDBJ databases">
        <authorList>
            <person name="Jaros S."/>
            <person name="Januszkiewicz K."/>
            <person name="Wedrychowicz H."/>
        </authorList>
    </citation>
    <scope>NUCLEOTIDE SEQUENCE [LARGE SCALE GENOMIC DNA]</scope>
    <source>
        <strain evidence="5 6">DSM 26991</strain>
    </source>
</reference>
<dbReference type="OrthoDB" id="1776264at2"/>
<evidence type="ECO:0000256" key="1">
    <source>
        <dbReference type="SAM" id="SignalP"/>
    </source>
</evidence>
<dbReference type="GO" id="GO:0016787">
    <property type="term" value="F:hydrolase activity"/>
    <property type="evidence" value="ECO:0007669"/>
    <property type="project" value="InterPro"/>
</dbReference>
<dbReference type="Pfam" id="PF16370">
    <property type="entry name" value="MetallophosC"/>
    <property type="match status" value="1"/>
</dbReference>
<dbReference type="SUPFAM" id="SSF56300">
    <property type="entry name" value="Metallo-dependent phosphatases"/>
    <property type="match status" value="1"/>
</dbReference>
<dbReference type="RefSeq" id="WP_073403783.1">
    <property type="nucleotide sequence ID" value="NZ_FQTV01000020.1"/>
</dbReference>
<proteinExistence type="predicted"/>
<evidence type="ECO:0000313" key="5">
    <source>
        <dbReference type="EMBL" id="SHG01202.1"/>
    </source>
</evidence>
<dbReference type="AlphaFoldDB" id="A0A1M5GCH8"/>
<organism evidence="5 6">
    <name type="scientific">Bacteroides luti</name>
    <dbReference type="NCBI Taxonomy" id="1297750"/>
    <lineage>
        <taxon>Bacteria</taxon>
        <taxon>Pseudomonadati</taxon>
        <taxon>Bacteroidota</taxon>
        <taxon>Bacteroidia</taxon>
        <taxon>Bacteroidales</taxon>
        <taxon>Bacteroidaceae</taxon>
        <taxon>Bacteroides</taxon>
    </lineage>
</organism>
<evidence type="ECO:0000259" key="2">
    <source>
        <dbReference type="Pfam" id="PF00149"/>
    </source>
</evidence>
<feature type="chain" id="PRO_5012522251" evidence="1">
    <location>
        <begin position="26"/>
        <end position="492"/>
    </location>
</feature>
<gene>
    <name evidence="5" type="ORF">SAMN05444405_12016</name>
</gene>
<evidence type="ECO:0000259" key="3">
    <source>
        <dbReference type="Pfam" id="PF16370"/>
    </source>
</evidence>
<dbReference type="Pfam" id="PF16371">
    <property type="entry name" value="MetallophosN"/>
    <property type="match status" value="1"/>
</dbReference>
<feature type="domain" description="Calcineurin-like phosphoesterase C-terminal" evidence="3">
    <location>
        <begin position="348"/>
        <end position="486"/>
    </location>
</feature>
<evidence type="ECO:0000313" key="6">
    <source>
        <dbReference type="Proteomes" id="UP000184509"/>
    </source>
</evidence>
<name>A0A1M5GCH8_9BACE</name>
<keyword evidence="6" id="KW-1185">Reference proteome</keyword>
<sequence length="492" mass="55231">MNRLFRDIIFNVLLVFVIPFVSCQAAGGSDSQMGDSIADKAGMTVKGVVTDASDKPIEGVVVNDGSNFTLTNDKGIYYLPTNLQQSSFVTISVPAGYQLPSTSGIASGYYAKLSSDKKVNQCNFTLRERTAPLSEFTYLAISDPQVKNTTQLGRFSEETIVDLKNYATLHSDKEIIGMTLGDNVWDAMGLFPLYKATVSNLGFTIFHTIGNHDFDLNYNDRHNTTDTSGNYAEKTYESFFGPTDYSFNIGNVHVVTMKSIDYFKNKEYTTKFSTEQLEWLKKDLSYVKSGSLVFLNLHAPTSNRSTDGSGNISNAAQLMRILKDYRVHIFAGHTHFYENEEVTSTIYEHNIGAACGAWWAGEVNKDGSPNGFLVVDVKGDDVKWHYKATGRDLNYQFRVYKPGEFATQPGYLVVNYWDWDTRCQVKWYEDGVLKGTMEQFQDEDQDYITMKGEASGYRTLHLFRATPSAGTKNITIEVTNRFGEVYTENVSI</sequence>
<evidence type="ECO:0000259" key="4">
    <source>
        <dbReference type="Pfam" id="PF16371"/>
    </source>
</evidence>
<feature type="domain" description="Calcineurin-like phosphoesterase N-terminal" evidence="4">
    <location>
        <begin position="47"/>
        <end position="126"/>
    </location>
</feature>